<protein>
    <submittedName>
        <fullName evidence="1">Uncharacterized protein</fullName>
    </submittedName>
</protein>
<dbReference type="AlphaFoldDB" id="A0A449B6U8"/>
<dbReference type="OrthoDB" id="400038at2"/>
<dbReference type="EMBL" id="LR215039">
    <property type="protein sequence ID" value="VEU76282.1"/>
    <property type="molecule type" value="Genomic_DNA"/>
</dbReference>
<sequence>MELLEIKKLFVYKLSSIPGIVKIQKNENNLTENSQKTEFIDMDNLQTDPIELVEVYSTPNGWSFVAAVSVLSSVAVKPLVEELYSQMYYELRKKKEILNKITILVRGVENV</sequence>
<organism evidence="1 2">
    <name type="scientific">Mycoplasmopsis columboralis</name>
    <dbReference type="NCBI Taxonomy" id="171282"/>
    <lineage>
        <taxon>Bacteria</taxon>
        <taxon>Bacillati</taxon>
        <taxon>Mycoplasmatota</taxon>
        <taxon>Mycoplasmoidales</taxon>
        <taxon>Metamycoplasmataceae</taxon>
        <taxon>Mycoplasmopsis</taxon>
    </lineage>
</organism>
<dbReference type="KEGG" id="mcou:NCTC10179_00456"/>
<dbReference type="RefSeq" id="WP_036435060.1">
    <property type="nucleotide sequence ID" value="NZ_LR215039.1"/>
</dbReference>
<reference evidence="1 2" key="1">
    <citation type="submission" date="2019-01" db="EMBL/GenBank/DDBJ databases">
        <authorList>
            <consortium name="Pathogen Informatics"/>
        </authorList>
    </citation>
    <scope>NUCLEOTIDE SEQUENCE [LARGE SCALE GENOMIC DNA]</scope>
    <source>
        <strain evidence="1 2">NCTC10179</strain>
    </source>
</reference>
<gene>
    <name evidence="1" type="ORF">NCTC10179_00456</name>
</gene>
<name>A0A449B6U8_9BACT</name>
<dbReference type="Proteomes" id="UP000289497">
    <property type="component" value="Chromosome"/>
</dbReference>
<evidence type="ECO:0000313" key="1">
    <source>
        <dbReference type="EMBL" id="VEU76282.1"/>
    </source>
</evidence>
<keyword evidence="2" id="KW-1185">Reference proteome</keyword>
<proteinExistence type="predicted"/>
<evidence type="ECO:0000313" key="2">
    <source>
        <dbReference type="Proteomes" id="UP000289497"/>
    </source>
</evidence>
<accession>A0A449B6U8</accession>